<dbReference type="EMBL" id="JACJTA010000014">
    <property type="protein sequence ID" value="MBD2604660.1"/>
    <property type="molecule type" value="Genomic_DNA"/>
</dbReference>
<accession>A0ABR8GNB7</accession>
<comment type="caution">
    <text evidence="1">The sequence shown here is derived from an EMBL/GenBank/DDBJ whole genome shotgun (WGS) entry which is preliminary data.</text>
</comment>
<sequence length="100" mass="11283">MKTTTIQIPIPLTVLVEAIKSLKPDDKILIKQVLDEEVAQIPEKATKHMSVQNRDPHKAKQAAEDLRKAIERLLAETGMTEDELVELFDMGKPFPYEVSS</sequence>
<keyword evidence="2" id="KW-1185">Reference proteome</keyword>
<proteinExistence type="predicted"/>
<dbReference type="Proteomes" id="UP000660380">
    <property type="component" value="Unassembled WGS sequence"/>
</dbReference>
<name>A0ABR8GNB7_9CYAN</name>
<gene>
    <name evidence="1" type="ORF">H6G81_08990</name>
</gene>
<protein>
    <submittedName>
        <fullName evidence="1">Uncharacterized protein</fullName>
    </submittedName>
</protein>
<evidence type="ECO:0000313" key="2">
    <source>
        <dbReference type="Proteomes" id="UP000660380"/>
    </source>
</evidence>
<reference evidence="1 2" key="1">
    <citation type="journal article" date="2020" name="ISME J.">
        <title>Comparative genomics reveals insights into cyanobacterial evolution and habitat adaptation.</title>
        <authorList>
            <person name="Chen M.Y."/>
            <person name="Teng W.K."/>
            <person name="Zhao L."/>
            <person name="Hu C.X."/>
            <person name="Zhou Y.K."/>
            <person name="Han B.P."/>
            <person name="Song L.R."/>
            <person name="Shu W.S."/>
        </authorList>
    </citation>
    <scope>NUCLEOTIDE SEQUENCE [LARGE SCALE GENOMIC DNA]</scope>
    <source>
        <strain evidence="1 2">FACHB-248</strain>
    </source>
</reference>
<organism evidence="1 2">
    <name type="scientific">Scytonema hofmannii FACHB-248</name>
    <dbReference type="NCBI Taxonomy" id="1842502"/>
    <lineage>
        <taxon>Bacteria</taxon>
        <taxon>Bacillati</taxon>
        <taxon>Cyanobacteriota</taxon>
        <taxon>Cyanophyceae</taxon>
        <taxon>Nostocales</taxon>
        <taxon>Scytonemataceae</taxon>
        <taxon>Scytonema</taxon>
    </lineage>
</organism>
<dbReference type="RefSeq" id="WP_029633157.1">
    <property type="nucleotide sequence ID" value="NZ_JACJTA010000014.1"/>
</dbReference>
<evidence type="ECO:0000313" key="1">
    <source>
        <dbReference type="EMBL" id="MBD2604660.1"/>
    </source>
</evidence>